<reference evidence="1 2" key="1">
    <citation type="journal article" date="2016" name="Nat. Commun.">
        <title>Thousands of microbial genomes shed light on interconnected biogeochemical processes in an aquifer system.</title>
        <authorList>
            <person name="Anantharaman K."/>
            <person name="Brown C.T."/>
            <person name="Hug L.A."/>
            <person name="Sharon I."/>
            <person name="Castelle C.J."/>
            <person name="Probst A.J."/>
            <person name="Thomas B.C."/>
            <person name="Singh A."/>
            <person name="Wilkins M.J."/>
            <person name="Karaoz U."/>
            <person name="Brodie E.L."/>
            <person name="Williams K.H."/>
            <person name="Hubbard S.S."/>
            <person name="Banfield J.F."/>
        </authorList>
    </citation>
    <scope>NUCLEOTIDE SEQUENCE [LARGE SCALE GENOMIC DNA]</scope>
</reference>
<dbReference type="InterPro" id="IPR002591">
    <property type="entry name" value="Phosphodiest/P_Trfase"/>
</dbReference>
<proteinExistence type="predicted"/>
<dbReference type="Pfam" id="PF01663">
    <property type="entry name" value="Phosphodiest"/>
    <property type="match status" value="1"/>
</dbReference>
<comment type="caution">
    <text evidence="1">The sequence shown here is derived from an EMBL/GenBank/DDBJ whole genome shotgun (WGS) entry which is preliminary data.</text>
</comment>
<dbReference type="Proteomes" id="UP000176420">
    <property type="component" value="Unassembled WGS sequence"/>
</dbReference>
<organism evidence="1 2">
    <name type="scientific">Candidatus Kerfeldbacteria bacterium RIFOXYB2_FULL_38_14</name>
    <dbReference type="NCBI Taxonomy" id="1798547"/>
    <lineage>
        <taxon>Bacteria</taxon>
        <taxon>Candidatus Kerfeldiibacteriota</taxon>
    </lineage>
</organism>
<dbReference type="SUPFAM" id="SSF53649">
    <property type="entry name" value="Alkaline phosphatase-like"/>
    <property type="match status" value="1"/>
</dbReference>
<name>A0A1G2BGF7_9BACT</name>
<dbReference type="Gene3D" id="3.40.720.10">
    <property type="entry name" value="Alkaline Phosphatase, subunit A"/>
    <property type="match status" value="2"/>
</dbReference>
<gene>
    <name evidence="1" type="ORF">A2319_03465</name>
</gene>
<evidence type="ECO:0000313" key="2">
    <source>
        <dbReference type="Proteomes" id="UP000176420"/>
    </source>
</evidence>
<evidence type="ECO:0008006" key="3">
    <source>
        <dbReference type="Google" id="ProtNLM"/>
    </source>
</evidence>
<dbReference type="GO" id="GO:0016787">
    <property type="term" value="F:hydrolase activity"/>
    <property type="evidence" value="ECO:0007669"/>
    <property type="project" value="UniProtKB-ARBA"/>
</dbReference>
<dbReference type="PANTHER" id="PTHR10151:SF120">
    <property type="entry name" value="BIS(5'-ADENOSYL)-TRIPHOSPHATASE"/>
    <property type="match status" value="1"/>
</dbReference>
<dbReference type="PANTHER" id="PTHR10151">
    <property type="entry name" value="ECTONUCLEOTIDE PYROPHOSPHATASE/PHOSPHODIESTERASE"/>
    <property type="match status" value="1"/>
</dbReference>
<evidence type="ECO:0000313" key="1">
    <source>
        <dbReference type="EMBL" id="OGY88222.1"/>
    </source>
</evidence>
<dbReference type="AlphaFoldDB" id="A0A1G2BGF7"/>
<sequence>MKKKLLVLGLDGADWKILKPFAEKGYLPTIARILKEGVHGALESTIPSMTAPSWTTFVTGKHPGKHGLFDFLLPTDSLAHMKFATSRDIRDKTIYEIVKENGLTPILINLPGSWPPRLADDITITSILTQGDQWIYPASLKKEFPELTKYRLTPNESLRLKENESGYIEDLLLHLDEWMAATKRIFKEKPWDFFFFLFSHTDWVSHLCFDKMLTDNHEGARRVFAKVDESIAWFLENKPTDTNVLFVSDHGFAAYHKIFYFNRWLEKEGYLTTNNQGDAHHGAVTRRAKETDKIRNTKTRLNLGSGLFTALSRFPWLERAAKWSYHHIIKPYLPLDLKVNVGIDFSKTRVCFPKGAYITNAYINKDWVYQNGTVSREQYPKLRAEVVEKMRNIHDPEGQPVVARVFTRDEVYGQDAPEQAPDIFFELNEYWLVGQFQSGNLFGKSLENKHDKYGIFMGLGPDFASDKEVVGLKMQDMTPNMLHLLDIPVPKDCDGKVNREIFSDNSSAKHRELSFGASSKIQPQPKISEKDAIKKALGKIKF</sequence>
<accession>A0A1G2BGF7</accession>
<dbReference type="EMBL" id="MHKI01000003">
    <property type="protein sequence ID" value="OGY88222.1"/>
    <property type="molecule type" value="Genomic_DNA"/>
</dbReference>
<dbReference type="InterPro" id="IPR017850">
    <property type="entry name" value="Alkaline_phosphatase_core_sf"/>
</dbReference>
<protein>
    <recommendedName>
        <fullName evidence="3">Phosphodiesterase</fullName>
    </recommendedName>
</protein>